<dbReference type="GO" id="GO:0004497">
    <property type="term" value="F:monooxygenase activity"/>
    <property type="evidence" value="ECO:0007669"/>
    <property type="project" value="UniProtKB-KW"/>
</dbReference>
<keyword evidence="4" id="KW-0560">Oxidoreductase</keyword>
<dbReference type="InterPro" id="IPR002938">
    <property type="entry name" value="FAD-bd"/>
</dbReference>
<keyword evidence="5" id="KW-0503">Monooxygenase</keyword>
<evidence type="ECO:0000313" key="7">
    <source>
        <dbReference type="EMBL" id="THE11382.1"/>
    </source>
</evidence>
<keyword evidence="8" id="KW-1185">Reference proteome</keyword>
<dbReference type="OrthoDB" id="9766816at2"/>
<sequence>MTNSKQHPIIVVGGGIGGLATALGLAQADKYVKVLEQAPEFGEVGAGIQLAANATNVLQKLGVMDKISENAVFPKRLVLMDAFTGKELSALDIDQVYRERYGAPYIVLHRTDLQKALLDACVAHPKVELLTNQEIKTAADNGDSVEVFTAAGESFTGSAVIGADGIWSKTRKLFVDDEPICSEYVAYRGAIPMEEVASANVGDPEDVYMFIGPNMHVVQYPVRRGELYNQVVVFKSNQYRKEIEHTDQWGTPEEMDEVFKDTCDRVKTAISYISRQRRWPMYDRNPIENWTQGNITLMGDAAHPMLQYLAQGACQALEDAGYLADMVRKHGDNFHQAFLDYQKERLPRTAYVQTSARNWGEIIHTTNPITTLLRNKILENRTDKDYTYIDQYHGYKKVLEEVN</sequence>
<dbReference type="SUPFAM" id="SSF54373">
    <property type="entry name" value="FAD-linked reductases, C-terminal domain"/>
    <property type="match status" value="1"/>
</dbReference>
<dbReference type="SUPFAM" id="SSF51905">
    <property type="entry name" value="FAD/NAD(P)-binding domain"/>
    <property type="match status" value="1"/>
</dbReference>
<evidence type="ECO:0000313" key="8">
    <source>
        <dbReference type="Proteomes" id="UP000306477"/>
    </source>
</evidence>
<gene>
    <name evidence="7" type="ORF">E1I69_15120</name>
</gene>
<dbReference type="AlphaFoldDB" id="A0A4S3PRH2"/>
<dbReference type="PRINTS" id="PR00420">
    <property type="entry name" value="RNGMNOXGNASE"/>
</dbReference>
<dbReference type="InterPro" id="IPR036188">
    <property type="entry name" value="FAD/NAD-bd_sf"/>
</dbReference>
<organism evidence="7 8">
    <name type="scientific">Bacillus timonensis</name>
    <dbReference type="NCBI Taxonomy" id="1033734"/>
    <lineage>
        <taxon>Bacteria</taxon>
        <taxon>Bacillati</taxon>
        <taxon>Bacillota</taxon>
        <taxon>Bacilli</taxon>
        <taxon>Bacillales</taxon>
        <taxon>Bacillaceae</taxon>
        <taxon>Bacillus</taxon>
    </lineage>
</organism>
<evidence type="ECO:0000256" key="2">
    <source>
        <dbReference type="ARBA" id="ARBA00022630"/>
    </source>
</evidence>
<comment type="caution">
    <text evidence="7">The sequence shown here is derived from an EMBL/GenBank/DDBJ whole genome shotgun (WGS) entry which is preliminary data.</text>
</comment>
<comment type="cofactor">
    <cofactor evidence="1">
        <name>FAD</name>
        <dbReference type="ChEBI" id="CHEBI:57692"/>
    </cofactor>
</comment>
<dbReference type="GO" id="GO:0071949">
    <property type="term" value="F:FAD binding"/>
    <property type="evidence" value="ECO:0007669"/>
    <property type="project" value="InterPro"/>
</dbReference>
<keyword evidence="3" id="KW-0274">FAD</keyword>
<proteinExistence type="predicted"/>
<dbReference type="PANTHER" id="PTHR13789">
    <property type="entry name" value="MONOOXYGENASE"/>
    <property type="match status" value="1"/>
</dbReference>
<evidence type="ECO:0000256" key="4">
    <source>
        <dbReference type="ARBA" id="ARBA00023002"/>
    </source>
</evidence>
<evidence type="ECO:0000256" key="5">
    <source>
        <dbReference type="ARBA" id="ARBA00023033"/>
    </source>
</evidence>
<dbReference type="Pfam" id="PF01494">
    <property type="entry name" value="FAD_binding_3"/>
    <property type="match status" value="1"/>
</dbReference>
<protein>
    <submittedName>
        <fullName evidence="7">FAD-binding protein</fullName>
    </submittedName>
</protein>
<dbReference type="RefSeq" id="WP_136380409.1">
    <property type="nucleotide sequence ID" value="NZ_SLUB01000029.1"/>
</dbReference>
<evidence type="ECO:0000256" key="3">
    <source>
        <dbReference type="ARBA" id="ARBA00022827"/>
    </source>
</evidence>
<accession>A0A4S3PRH2</accession>
<dbReference type="Proteomes" id="UP000306477">
    <property type="component" value="Unassembled WGS sequence"/>
</dbReference>
<dbReference type="EMBL" id="SLUB01000029">
    <property type="protein sequence ID" value="THE11382.1"/>
    <property type="molecule type" value="Genomic_DNA"/>
</dbReference>
<name>A0A4S3PRH2_9BACI</name>
<keyword evidence="2" id="KW-0285">Flavoprotein</keyword>
<evidence type="ECO:0000256" key="1">
    <source>
        <dbReference type="ARBA" id="ARBA00001974"/>
    </source>
</evidence>
<dbReference type="Gene3D" id="3.50.50.60">
    <property type="entry name" value="FAD/NAD(P)-binding domain"/>
    <property type="match status" value="1"/>
</dbReference>
<dbReference type="PANTHER" id="PTHR13789:SF318">
    <property type="entry name" value="GERANYLGERANYL DIPHOSPHATE REDUCTASE"/>
    <property type="match status" value="1"/>
</dbReference>
<evidence type="ECO:0000259" key="6">
    <source>
        <dbReference type="Pfam" id="PF01494"/>
    </source>
</evidence>
<reference evidence="7 8" key="1">
    <citation type="journal article" date="2019" name="Indoor Air">
        <title>Impacts of indoor surface finishes on bacterial viability.</title>
        <authorList>
            <person name="Hu J."/>
            <person name="Maamar S.B."/>
            <person name="Glawe A.J."/>
            <person name="Gottel N."/>
            <person name="Gilbert J.A."/>
            <person name="Hartmann E.M."/>
        </authorList>
    </citation>
    <scope>NUCLEOTIDE SEQUENCE [LARGE SCALE GENOMIC DNA]</scope>
    <source>
        <strain evidence="7 8">AF060A6</strain>
    </source>
</reference>
<dbReference type="InterPro" id="IPR050493">
    <property type="entry name" value="FAD-dep_Monooxygenase_BioMet"/>
</dbReference>
<feature type="domain" description="FAD-binding" evidence="6">
    <location>
        <begin position="8"/>
        <end position="350"/>
    </location>
</feature>